<evidence type="ECO:0000313" key="8">
    <source>
        <dbReference type="EMBL" id="ROX56017.1"/>
    </source>
</evidence>
<dbReference type="PANTHER" id="PTHR30505:SF0">
    <property type="entry name" value="FRUCTOSE-LIKE PTS SYSTEM EIIBC COMPONENT-RELATED"/>
    <property type="match status" value="1"/>
</dbReference>
<dbReference type="InterPro" id="IPR036095">
    <property type="entry name" value="PTS_EIIB-like_sf"/>
</dbReference>
<keyword evidence="2" id="KW-0597">Phosphoprotein</keyword>
<evidence type="ECO:0000256" key="3">
    <source>
        <dbReference type="ARBA" id="ARBA00022597"/>
    </source>
</evidence>
<evidence type="ECO:0000259" key="7">
    <source>
        <dbReference type="PROSITE" id="PS51099"/>
    </source>
</evidence>
<organism evidence="8 9">
    <name type="scientific">Enterococcus faecium</name>
    <name type="common">Streptococcus faecium</name>
    <dbReference type="NCBI Taxonomy" id="1352"/>
    <lineage>
        <taxon>Bacteria</taxon>
        <taxon>Bacillati</taxon>
        <taxon>Bacillota</taxon>
        <taxon>Bacilli</taxon>
        <taxon>Lactobacillales</taxon>
        <taxon>Enterococcaceae</taxon>
        <taxon>Enterococcus</taxon>
    </lineage>
</organism>
<dbReference type="Proteomes" id="UP000281752">
    <property type="component" value="Unassembled WGS sequence"/>
</dbReference>
<dbReference type="InterPro" id="IPR003501">
    <property type="entry name" value="PTS_EIIB_2/3"/>
</dbReference>
<dbReference type="AlphaFoldDB" id="A0AB74CYQ0"/>
<sequence>MKIVGIAACTAGIAHTYIAKEKLLQAAESLGHEIWIETQGLAGTQDLLSQTCIADADVVLIAADIKVNGKERFLGKKIVEVPTSLVVKSPRKLIEKLEEMLDGRTKGV</sequence>
<accession>A0AB74CYQ0</accession>
<evidence type="ECO:0000256" key="1">
    <source>
        <dbReference type="ARBA" id="ARBA00022448"/>
    </source>
</evidence>
<dbReference type="InterPro" id="IPR003353">
    <property type="entry name" value="PTS_IIB_fruc"/>
</dbReference>
<reference evidence="8 9" key="1">
    <citation type="submission" date="2018-10" db="EMBL/GenBank/DDBJ databases">
        <title>Genotypes and phenotypes of Enterococci isolated from broiler chickens.</title>
        <authorList>
            <person name="Muhammad A.R."/>
            <person name="Diarra M.S."/>
        </authorList>
    </citation>
    <scope>NUCLEOTIDE SEQUENCE [LARGE SCALE GENOMIC DNA]</scope>
    <source>
        <strain evidence="8 9">P5 C A 35</strain>
    </source>
</reference>
<keyword evidence="4" id="KW-0808">Transferase</keyword>
<keyword evidence="6" id="KW-0418">Kinase</keyword>
<gene>
    <name evidence="8" type="ORF">EGW36_07785</name>
</gene>
<dbReference type="Gene3D" id="3.40.50.2300">
    <property type="match status" value="1"/>
</dbReference>
<evidence type="ECO:0000256" key="2">
    <source>
        <dbReference type="ARBA" id="ARBA00022553"/>
    </source>
</evidence>
<dbReference type="CDD" id="cd05569">
    <property type="entry name" value="PTS_IIB_fructose"/>
    <property type="match status" value="1"/>
</dbReference>
<dbReference type="InterPro" id="IPR013011">
    <property type="entry name" value="PTS_EIIB_2"/>
</dbReference>
<dbReference type="Pfam" id="PF02302">
    <property type="entry name" value="PTS_IIB"/>
    <property type="match status" value="1"/>
</dbReference>
<name>A0AB74CYQ0_ENTFC</name>
<dbReference type="GO" id="GO:0090563">
    <property type="term" value="F:protein-phosphocysteine-sugar phosphotransferase activity"/>
    <property type="evidence" value="ECO:0007669"/>
    <property type="project" value="TreeGrafter"/>
</dbReference>
<dbReference type="EMBL" id="RKNM01000008">
    <property type="protein sequence ID" value="ROX56017.1"/>
    <property type="molecule type" value="Genomic_DNA"/>
</dbReference>
<dbReference type="GO" id="GO:0009401">
    <property type="term" value="P:phosphoenolpyruvate-dependent sugar phosphotransferase system"/>
    <property type="evidence" value="ECO:0007669"/>
    <property type="project" value="UniProtKB-KW"/>
</dbReference>
<dbReference type="GO" id="GO:0016301">
    <property type="term" value="F:kinase activity"/>
    <property type="evidence" value="ECO:0007669"/>
    <property type="project" value="UniProtKB-KW"/>
</dbReference>
<dbReference type="PANTHER" id="PTHR30505">
    <property type="entry name" value="FRUCTOSE-LIKE PERMEASE"/>
    <property type="match status" value="1"/>
</dbReference>
<comment type="caution">
    <text evidence="8">The sequence shown here is derived from an EMBL/GenBank/DDBJ whole genome shotgun (WGS) entry which is preliminary data.</text>
</comment>
<feature type="domain" description="PTS EIIB type-2" evidence="7">
    <location>
        <begin position="1"/>
        <end position="99"/>
    </location>
</feature>
<dbReference type="SUPFAM" id="SSF52794">
    <property type="entry name" value="PTS system IIB component-like"/>
    <property type="match status" value="1"/>
</dbReference>
<evidence type="ECO:0000256" key="6">
    <source>
        <dbReference type="ARBA" id="ARBA00022777"/>
    </source>
</evidence>
<dbReference type="InterPro" id="IPR050864">
    <property type="entry name" value="Bacterial_PTS_Sugar_Transport"/>
</dbReference>
<dbReference type="PROSITE" id="PS51099">
    <property type="entry name" value="PTS_EIIB_TYPE_2"/>
    <property type="match status" value="1"/>
</dbReference>
<dbReference type="NCBIfam" id="TIGR00829">
    <property type="entry name" value="FRU"/>
    <property type="match status" value="1"/>
</dbReference>
<evidence type="ECO:0000256" key="5">
    <source>
        <dbReference type="ARBA" id="ARBA00022683"/>
    </source>
</evidence>
<keyword evidence="1" id="KW-0813">Transport</keyword>
<evidence type="ECO:0000313" key="9">
    <source>
        <dbReference type="Proteomes" id="UP000281752"/>
    </source>
</evidence>
<protein>
    <submittedName>
        <fullName evidence="8">PTS fructose transporter IIABC</fullName>
    </submittedName>
</protein>
<keyword evidence="5" id="KW-0598">Phosphotransferase system</keyword>
<dbReference type="GO" id="GO:0022877">
    <property type="term" value="F:protein-N(PI)-phosphohistidine-fructose phosphotransferase system transporter activity"/>
    <property type="evidence" value="ECO:0007669"/>
    <property type="project" value="InterPro"/>
</dbReference>
<proteinExistence type="predicted"/>
<evidence type="ECO:0000256" key="4">
    <source>
        <dbReference type="ARBA" id="ARBA00022679"/>
    </source>
</evidence>
<dbReference type="RefSeq" id="WP_002312117.1">
    <property type="nucleotide sequence ID" value="NZ_CP030110.1"/>
</dbReference>
<dbReference type="GO" id="GO:0005886">
    <property type="term" value="C:plasma membrane"/>
    <property type="evidence" value="ECO:0007669"/>
    <property type="project" value="TreeGrafter"/>
</dbReference>
<keyword evidence="3" id="KW-0762">Sugar transport</keyword>